<dbReference type="SUPFAM" id="SSF50978">
    <property type="entry name" value="WD40 repeat-like"/>
    <property type="match status" value="1"/>
</dbReference>
<organism evidence="5">
    <name type="scientific">Dissoconium aciculare CBS 342.82</name>
    <dbReference type="NCBI Taxonomy" id="1314786"/>
    <lineage>
        <taxon>Eukaryota</taxon>
        <taxon>Fungi</taxon>
        <taxon>Dikarya</taxon>
        <taxon>Ascomycota</taxon>
        <taxon>Pezizomycotina</taxon>
        <taxon>Dothideomycetes</taxon>
        <taxon>Dothideomycetidae</taxon>
        <taxon>Mycosphaerellales</taxon>
        <taxon>Dissoconiaceae</taxon>
        <taxon>Dissoconium</taxon>
    </lineage>
</organism>
<reference evidence="5" key="3">
    <citation type="submission" date="2025-08" db="UniProtKB">
        <authorList>
            <consortium name="RefSeq"/>
        </authorList>
    </citation>
    <scope>IDENTIFICATION</scope>
    <source>
        <strain evidence="5">CBS 342.82</strain>
    </source>
</reference>
<dbReference type="Pfam" id="PF00400">
    <property type="entry name" value="WD40"/>
    <property type="match status" value="3"/>
</dbReference>
<dbReference type="PANTHER" id="PTHR22889">
    <property type="entry name" value="WD REPEAT-CONTAINING PROTEIN 89"/>
    <property type="match status" value="1"/>
</dbReference>
<dbReference type="RefSeq" id="XP_033455731.1">
    <property type="nucleotide sequence ID" value="XM_033601972.1"/>
</dbReference>
<dbReference type="OrthoDB" id="25131at2759"/>
<feature type="repeat" description="WD" evidence="3">
    <location>
        <begin position="319"/>
        <end position="333"/>
    </location>
</feature>
<evidence type="ECO:0000256" key="1">
    <source>
        <dbReference type="ARBA" id="ARBA00022574"/>
    </source>
</evidence>
<dbReference type="GeneID" id="54359772"/>
<protein>
    <submittedName>
        <fullName evidence="5">WD40 repeat-like protein</fullName>
    </submittedName>
</protein>
<reference evidence="5" key="1">
    <citation type="submission" date="2020-01" db="EMBL/GenBank/DDBJ databases">
        <authorList>
            <consortium name="DOE Joint Genome Institute"/>
            <person name="Haridas S."/>
            <person name="Albert R."/>
            <person name="Binder M."/>
            <person name="Bloem J."/>
            <person name="Labutti K."/>
            <person name="Salamov A."/>
            <person name="Andreopoulos B."/>
            <person name="Baker S.E."/>
            <person name="Barry K."/>
            <person name="Bills G."/>
            <person name="Bluhm B.H."/>
            <person name="Cannon C."/>
            <person name="Castanera R."/>
            <person name="Culley D.E."/>
            <person name="Daum C."/>
            <person name="Ezra D."/>
            <person name="Gonzalez J.B."/>
            <person name="Henrissat B."/>
            <person name="Kuo A."/>
            <person name="Liang C."/>
            <person name="Lipzen A."/>
            <person name="Lutzoni F."/>
            <person name="Magnuson J."/>
            <person name="Mondo S."/>
            <person name="Nolan M."/>
            <person name="Ohm R."/>
            <person name="Pangilinan J."/>
            <person name="Park H.-J."/>
            <person name="Ramirez L."/>
            <person name="Alfaro M."/>
            <person name="Sun H."/>
            <person name="Tritt A."/>
            <person name="Yoshinaga Y."/>
            <person name="Zwiers L.-H."/>
            <person name="Turgeon B.G."/>
            <person name="Goodwin S.B."/>
            <person name="Spatafora J.W."/>
            <person name="Crous P.W."/>
            <person name="Grigoriev I.V."/>
        </authorList>
    </citation>
    <scope>NUCLEOTIDE SEQUENCE</scope>
    <source>
        <strain evidence="5">CBS 342.82</strain>
    </source>
</reference>
<keyword evidence="4" id="KW-1185">Reference proteome</keyword>
<dbReference type="AlphaFoldDB" id="A0A6J3LSB8"/>
<evidence type="ECO:0000256" key="2">
    <source>
        <dbReference type="ARBA" id="ARBA00022737"/>
    </source>
</evidence>
<dbReference type="InterPro" id="IPR039328">
    <property type="entry name" value="WDR89"/>
</dbReference>
<dbReference type="InterPro" id="IPR001680">
    <property type="entry name" value="WD40_rpt"/>
</dbReference>
<dbReference type="InterPro" id="IPR015943">
    <property type="entry name" value="WD40/YVTN_repeat-like_dom_sf"/>
</dbReference>
<dbReference type="Proteomes" id="UP000504637">
    <property type="component" value="Unplaced"/>
</dbReference>
<dbReference type="Gene3D" id="2.130.10.10">
    <property type="entry name" value="YVTN repeat-like/Quinoprotein amine dehydrogenase"/>
    <property type="match status" value="2"/>
</dbReference>
<keyword evidence="1 3" id="KW-0853">WD repeat</keyword>
<dbReference type="SMART" id="SM00320">
    <property type="entry name" value="WD40"/>
    <property type="match status" value="4"/>
</dbReference>
<proteinExistence type="predicted"/>
<name>A0A6J3LSB8_9PEZI</name>
<evidence type="ECO:0000313" key="4">
    <source>
        <dbReference type="Proteomes" id="UP000504637"/>
    </source>
</evidence>
<sequence>MAKCIASNSLGAAPDTYLYALAHCTAGNVKTLATIGSDDTLRLFDPNLKLSQATSSCHAGVTCLTSSDDNSSNVQFLTGGRDGLVRCWDPRSRGHIAQASDPRGNGIASLASRDRFIAVGTESLKEGLGDVSVLLYDTRNFTAPIRQYEESHTDTITQLVFHPTQPNLLLSGSTDGLASIFDVEQTDEEDALQQVLNPRSAVHCAGFIAEDQVYVISTDEQYSIHTLAKTLSEDEEVPPPIQFGDMRERLQCTYVIDVVLQSSGGPPLIAHGNAESGKLSLTSLGSPGSWALGQSIDLPDAHGSEIVRGVLLDAGLTYTCGEDGTVKVWNVGQ</sequence>
<accession>A0A6J3LSB8</accession>
<evidence type="ECO:0000313" key="5">
    <source>
        <dbReference type="RefSeq" id="XP_033455731.1"/>
    </source>
</evidence>
<feature type="repeat" description="WD" evidence="3">
    <location>
        <begin position="149"/>
        <end position="191"/>
    </location>
</feature>
<reference evidence="5" key="2">
    <citation type="submission" date="2020-04" db="EMBL/GenBank/DDBJ databases">
        <authorList>
            <consortium name="NCBI Genome Project"/>
        </authorList>
    </citation>
    <scope>NUCLEOTIDE SEQUENCE</scope>
    <source>
        <strain evidence="5">CBS 342.82</strain>
    </source>
</reference>
<keyword evidence="2" id="KW-0677">Repeat</keyword>
<evidence type="ECO:0000256" key="3">
    <source>
        <dbReference type="PROSITE-ProRule" id="PRU00221"/>
    </source>
</evidence>
<dbReference type="InterPro" id="IPR036322">
    <property type="entry name" value="WD40_repeat_dom_sf"/>
</dbReference>
<gene>
    <name evidence="5" type="ORF">K489DRAFT_327251</name>
</gene>
<dbReference type="PROSITE" id="PS50082">
    <property type="entry name" value="WD_REPEATS_2"/>
    <property type="match status" value="2"/>
</dbReference>
<dbReference type="PANTHER" id="PTHR22889:SF0">
    <property type="entry name" value="WD REPEAT-CONTAINING PROTEIN 89"/>
    <property type="match status" value="1"/>
</dbReference>